<name>A0A7I9W5J6_MYCAG</name>
<evidence type="ECO:0000313" key="2">
    <source>
        <dbReference type="EMBL" id="GFG52974.1"/>
    </source>
</evidence>
<evidence type="ECO:0000313" key="3">
    <source>
        <dbReference type="Proteomes" id="UP000465302"/>
    </source>
</evidence>
<sequence length="169" mass="18106">MRRLRIGRVAVPVGVAAGIAALVACPGAAADPAVPQPGAPCPEAAAGALTQLPDLMTFLECRNQRGSEYRWQTFDSPYPKSDRWFTYGPQLTLHGEGQPNREIDSGAWVAIPQSPDAQCSAAQLDNTAAGERTSPEVSTGEPGQLLHLEVLPLLFTVELQGHCLWQKVH</sequence>
<feature type="chain" id="PRO_5038700721" description="Secreted protein" evidence="1">
    <location>
        <begin position="31"/>
        <end position="169"/>
    </location>
</feature>
<feature type="signal peptide" evidence="1">
    <location>
        <begin position="1"/>
        <end position="30"/>
    </location>
</feature>
<keyword evidence="1" id="KW-0732">Signal</keyword>
<evidence type="ECO:0008006" key="4">
    <source>
        <dbReference type="Google" id="ProtNLM"/>
    </source>
</evidence>
<reference evidence="2 3" key="1">
    <citation type="journal article" date="2019" name="Emerg. Microbes Infect.">
        <title>Comprehensive subspecies identification of 175 nontuberculous mycobacteria species based on 7547 genomic profiles.</title>
        <authorList>
            <person name="Matsumoto Y."/>
            <person name="Kinjo T."/>
            <person name="Motooka D."/>
            <person name="Nabeya D."/>
            <person name="Jung N."/>
            <person name="Uechi K."/>
            <person name="Horii T."/>
            <person name="Iida T."/>
            <person name="Fujita J."/>
            <person name="Nakamura S."/>
        </authorList>
    </citation>
    <scope>NUCLEOTIDE SEQUENCE [LARGE SCALE GENOMIC DNA]</scope>
    <source>
        <strain evidence="2 3">JCM 6377</strain>
    </source>
</reference>
<evidence type="ECO:0000256" key="1">
    <source>
        <dbReference type="SAM" id="SignalP"/>
    </source>
</evidence>
<accession>A0A7I9W5J6</accession>
<proteinExistence type="predicted"/>
<dbReference type="EMBL" id="BLKS01000001">
    <property type="protein sequence ID" value="GFG52974.1"/>
    <property type="molecule type" value="Genomic_DNA"/>
</dbReference>
<dbReference type="Proteomes" id="UP000465302">
    <property type="component" value="Unassembled WGS sequence"/>
</dbReference>
<gene>
    <name evidence="2" type="ORF">MAGR_44150</name>
</gene>
<organism evidence="2 3">
    <name type="scientific">Mycolicibacterium agri</name>
    <name type="common">Mycobacterium agri</name>
    <dbReference type="NCBI Taxonomy" id="36811"/>
    <lineage>
        <taxon>Bacteria</taxon>
        <taxon>Bacillati</taxon>
        <taxon>Actinomycetota</taxon>
        <taxon>Actinomycetes</taxon>
        <taxon>Mycobacteriales</taxon>
        <taxon>Mycobacteriaceae</taxon>
        <taxon>Mycolicibacterium</taxon>
    </lineage>
</organism>
<dbReference type="AlphaFoldDB" id="A0A7I9W5J6"/>
<comment type="caution">
    <text evidence="2">The sequence shown here is derived from an EMBL/GenBank/DDBJ whole genome shotgun (WGS) entry which is preliminary data.</text>
</comment>
<protein>
    <recommendedName>
        <fullName evidence="4">Secreted protein</fullName>
    </recommendedName>
</protein>
<dbReference type="PROSITE" id="PS51257">
    <property type="entry name" value="PROKAR_LIPOPROTEIN"/>
    <property type="match status" value="1"/>
</dbReference>